<protein>
    <submittedName>
        <fullName evidence="1">Uncharacterized protein</fullName>
    </submittedName>
</protein>
<dbReference type="EMBL" id="MFSY01000093">
    <property type="protein sequence ID" value="OGI45147.1"/>
    <property type="molecule type" value="Genomic_DNA"/>
</dbReference>
<accession>A0A1F6TJ31</accession>
<sequence length="183" mass="20020">MALTVAIAAFAWTAAGETSDPVLTARELPLDIVGDCAQQVSCHSEKEFLSRWIGRTDRGDLFLVSSPACAEVIGCRAWLVEKTAHGAATLLAVAGEFRFQRGGGAYPTILQRTEISATHSAYSSFEWTGAKYTRTENRMVYRVDGVECGTQSECGNAAREALRQERVERAVKIWESVQGVSWI</sequence>
<dbReference type="Proteomes" id="UP000179360">
    <property type="component" value="Unassembled WGS sequence"/>
</dbReference>
<reference evidence="1 2" key="1">
    <citation type="journal article" date="2016" name="Nat. Commun.">
        <title>Thousands of microbial genomes shed light on interconnected biogeochemical processes in an aquifer system.</title>
        <authorList>
            <person name="Anantharaman K."/>
            <person name="Brown C.T."/>
            <person name="Hug L.A."/>
            <person name="Sharon I."/>
            <person name="Castelle C.J."/>
            <person name="Probst A.J."/>
            <person name="Thomas B.C."/>
            <person name="Singh A."/>
            <person name="Wilkins M.J."/>
            <person name="Karaoz U."/>
            <person name="Brodie E.L."/>
            <person name="Williams K.H."/>
            <person name="Hubbard S.S."/>
            <person name="Banfield J.F."/>
        </authorList>
    </citation>
    <scope>NUCLEOTIDE SEQUENCE [LARGE SCALE GENOMIC DNA]</scope>
</reference>
<proteinExistence type="predicted"/>
<dbReference type="AlphaFoldDB" id="A0A1F6TJ31"/>
<name>A0A1F6TJ31_9PROT</name>
<evidence type="ECO:0000313" key="1">
    <source>
        <dbReference type="EMBL" id="OGI45147.1"/>
    </source>
</evidence>
<gene>
    <name evidence="1" type="ORF">A2637_05295</name>
</gene>
<organism evidence="1 2">
    <name type="scientific">Candidatus Muproteobacteria bacterium RIFCSPHIGHO2_01_FULL_65_16</name>
    <dbReference type="NCBI Taxonomy" id="1817764"/>
    <lineage>
        <taxon>Bacteria</taxon>
        <taxon>Pseudomonadati</taxon>
        <taxon>Pseudomonadota</taxon>
        <taxon>Candidatus Muproteobacteria</taxon>
    </lineage>
</organism>
<comment type="caution">
    <text evidence="1">The sequence shown here is derived from an EMBL/GenBank/DDBJ whole genome shotgun (WGS) entry which is preliminary data.</text>
</comment>
<evidence type="ECO:0000313" key="2">
    <source>
        <dbReference type="Proteomes" id="UP000179360"/>
    </source>
</evidence>